<dbReference type="CDD" id="cd14507">
    <property type="entry name" value="PTP-MTM-like"/>
    <property type="match status" value="1"/>
</dbReference>
<feature type="active site" description="Phosphocysteine intermediate" evidence="2">
    <location>
        <position position="402"/>
    </location>
</feature>
<dbReference type="Proteomes" id="UP001162131">
    <property type="component" value="Unassembled WGS sequence"/>
</dbReference>
<dbReference type="InterPro" id="IPR011993">
    <property type="entry name" value="PH-like_dom_sf"/>
</dbReference>
<dbReference type="InterPro" id="IPR010569">
    <property type="entry name" value="Myotubularin-like_Pase_dom"/>
</dbReference>
<evidence type="ECO:0000313" key="6">
    <source>
        <dbReference type="EMBL" id="CAG9310363.1"/>
    </source>
</evidence>
<feature type="coiled-coil region" evidence="4">
    <location>
        <begin position="597"/>
        <end position="627"/>
    </location>
</feature>
<organism evidence="6 7">
    <name type="scientific">Blepharisma stoltei</name>
    <dbReference type="NCBI Taxonomy" id="1481888"/>
    <lineage>
        <taxon>Eukaryota</taxon>
        <taxon>Sar</taxon>
        <taxon>Alveolata</taxon>
        <taxon>Ciliophora</taxon>
        <taxon>Postciliodesmatophora</taxon>
        <taxon>Heterotrichea</taxon>
        <taxon>Heterotrichida</taxon>
        <taxon>Blepharismidae</taxon>
        <taxon>Blepharisma</taxon>
    </lineage>
</organism>
<dbReference type="PROSITE" id="PS00383">
    <property type="entry name" value="TYR_PHOSPHATASE_1"/>
    <property type="match status" value="1"/>
</dbReference>
<dbReference type="PROSITE" id="PS51339">
    <property type="entry name" value="PPASE_MYOTUBULARIN"/>
    <property type="match status" value="1"/>
</dbReference>
<dbReference type="InterPro" id="IPR029021">
    <property type="entry name" value="Prot-tyrosine_phosphatase-like"/>
</dbReference>
<evidence type="ECO:0000256" key="3">
    <source>
        <dbReference type="PIRSR" id="PIRSR630564-2"/>
    </source>
</evidence>
<dbReference type="Gene3D" id="2.30.29.30">
    <property type="entry name" value="Pleckstrin-homology domain (PH domain)/Phosphotyrosine-binding domain (PTB)"/>
    <property type="match status" value="1"/>
</dbReference>
<proteinExistence type="inferred from homology"/>
<dbReference type="PANTHER" id="PTHR10807:SF128">
    <property type="entry name" value="PHOSPHATIDYLINOSITOL-3,5-BISPHOSPHATE 3-PHOSPHATASE"/>
    <property type="match status" value="1"/>
</dbReference>
<evidence type="ECO:0000313" key="7">
    <source>
        <dbReference type="Proteomes" id="UP001162131"/>
    </source>
</evidence>
<dbReference type="InterPro" id="IPR016130">
    <property type="entry name" value="Tyr_Pase_AS"/>
</dbReference>
<dbReference type="SMART" id="SM00404">
    <property type="entry name" value="PTPc_motif"/>
    <property type="match status" value="1"/>
</dbReference>
<sequence>MRTMKDIDLQSADNDPLRAQIFPIDTESISNAQSSSLDSGPEGSPPTSNFTFLSGERSILYHSNRSSNTSLQCIIVINPQCVILGQMCVTNFRIIIEPLEASWCYENKYRMEYFEIPLMMIQRLERPSDKNYCMLDISTKDGRNIRIGVTHQAQHEFNLFTVLYSYTFPQTLVSRFAFLHRDNGPEDGWKIYNFVNDFARIGINPSKPESKWAFLDNSNWEYCETYPQTVVVPKELSSNDIKASANFRSKNRFPALAWANSRNGATLWRCSQPKTGIRTSISRCLEDEVFLRIISKSSARGQGLHIFDARPYMNAHAQRAIGGGVENTSYYEATELHFLGIDNIHIIRESWHGALNSNSVNPFKYLSAFEKSGWLEHISLLLQGSTAITESLQNGTSALIHCSDGWDRTSQLCSIVQILQDPHYRTIRGFAQVIEKDWVSFGHQFDTRLGHANPNSNDEKRSPIFIQFLDCIYQLGCQFPTHFEFNNKFLHDLAEFAHSCRFGTFMCNNMKERVTVNLESRSTSVWTYVFAHLDMYTNPYYQPGQEETITPCFSPRRLQIWHELLSQWQPDYYYPVGLLLGPSDHKEALMKSTYEGMQMYKELIQQRDKEIQELKSQLAKLQGKEAEHLPDIE</sequence>
<comment type="caution">
    <text evidence="6">The sequence shown here is derived from an EMBL/GenBank/DDBJ whole genome shotgun (WGS) entry which is preliminary data.</text>
</comment>
<keyword evidence="4" id="KW-0175">Coiled coil</keyword>
<evidence type="ECO:0000256" key="2">
    <source>
        <dbReference type="PIRSR" id="PIRSR630564-1"/>
    </source>
</evidence>
<dbReference type="GO" id="GO:0005737">
    <property type="term" value="C:cytoplasm"/>
    <property type="evidence" value="ECO:0007669"/>
    <property type="project" value="TreeGrafter"/>
</dbReference>
<feature type="domain" description="Myotubularin phosphatase" evidence="5">
    <location>
        <begin position="188"/>
        <end position="565"/>
    </location>
</feature>
<dbReference type="PANTHER" id="PTHR10807">
    <property type="entry name" value="MYOTUBULARIN-RELATED"/>
    <property type="match status" value="1"/>
</dbReference>
<name>A0AAU9IDY0_9CILI</name>
<feature type="binding site" evidence="3">
    <location>
        <begin position="343"/>
        <end position="344"/>
    </location>
    <ligand>
        <name>substrate</name>
    </ligand>
</feature>
<gene>
    <name evidence="6" type="ORF">BSTOLATCC_MIC1214</name>
</gene>
<dbReference type="EMBL" id="CAJZBQ010000002">
    <property type="protein sequence ID" value="CAG9310363.1"/>
    <property type="molecule type" value="Genomic_DNA"/>
</dbReference>
<comment type="similarity">
    <text evidence="1">Belongs to the protein-tyrosine phosphatase family. Non-receptor class myotubularin subfamily.</text>
</comment>
<keyword evidence="7" id="KW-1185">Reference proteome</keyword>
<dbReference type="Pfam" id="PF06602">
    <property type="entry name" value="Myotub-related"/>
    <property type="match status" value="1"/>
</dbReference>
<evidence type="ECO:0000256" key="1">
    <source>
        <dbReference type="ARBA" id="ARBA00007471"/>
    </source>
</evidence>
<dbReference type="InterPro" id="IPR003595">
    <property type="entry name" value="Tyr_Pase_cat"/>
</dbReference>
<dbReference type="SUPFAM" id="SSF52799">
    <property type="entry name" value="(Phosphotyrosine protein) phosphatases II"/>
    <property type="match status" value="1"/>
</dbReference>
<accession>A0AAU9IDY0</accession>
<evidence type="ECO:0000256" key="4">
    <source>
        <dbReference type="SAM" id="Coils"/>
    </source>
</evidence>
<feature type="binding site" evidence="3">
    <location>
        <begin position="402"/>
        <end position="408"/>
    </location>
    <ligand>
        <name>substrate</name>
    </ligand>
</feature>
<evidence type="ECO:0000259" key="5">
    <source>
        <dbReference type="PROSITE" id="PS51339"/>
    </source>
</evidence>
<protein>
    <recommendedName>
        <fullName evidence="5">Myotubularin phosphatase domain-containing protein</fullName>
    </recommendedName>
</protein>
<dbReference type="SUPFAM" id="SSF50729">
    <property type="entry name" value="PH domain-like"/>
    <property type="match status" value="1"/>
</dbReference>
<reference evidence="6" key="1">
    <citation type="submission" date="2021-09" db="EMBL/GenBank/DDBJ databases">
        <authorList>
            <consortium name="AG Swart"/>
            <person name="Singh M."/>
            <person name="Singh A."/>
            <person name="Seah K."/>
            <person name="Emmerich C."/>
        </authorList>
    </citation>
    <scope>NUCLEOTIDE SEQUENCE</scope>
    <source>
        <strain evidence="6">ATCC30299</strain>
    </source>
</reference>
<dbReference type="InterPro" id="IPR030564">
    <property type="entry name" value="Myotubularin"/>
</dbReference>
<dbReference type="AlphaFoldDB" id="A0AAU9IDY0"/>